<evidence type="ECO:0000259" key="1">
    <source>
        <dbReference type="Pfam" id="PF18980"/>
    </source>
</evidence>
<proteinExistence type="predicted"/>
<name>A0ABT2RU51_9FIRM</name>
<evidence type="ECO:0000313" key="3">
    <source>
        <dbReference type="Proteomes" id="UP001652461"/>
    </source>
</evidence>
<dbReference type="EMBL" id="JAOQKC010000003">
    <property type="protein sequence ID" value="MCU6695852.1"/>
    <property type="molecule type" value="Genomic_DNA"/>
</dbReference>
<evidence type="ECO:0000313" key="2">
    <source>
        <dbReference type="EMBL" id="MCU6695852.1"/>
    </source>
</evidence>
<dbReference type="InterPro" id="IPR043770">
    <property type="entry name" value="DUF5716_C"/>
</dbReference>
<accession>A0ABT2RU51</accession>
<gene>
    <name evidence="2" type="ORF">OCV63_02940</name>
</gene>
<dbReference type="Pfam" id="PF18980">
    <property type="entry name" value="DUF5716_C"/>
    <property type="match status" value="1"/>
</dbReference>
<protein>
    <submittedName>
        <fullName evidence="2">DUF5716 family protein</fullName>
    </submittedName>
</protein>
<dbReference type="RefSeq" id="WP_158361934.1">
    <property type="nucleotide sequence ID" value="NZ_JAOQKC010000003.1"/>
</dbReference>
<reference evidence="2 3" key="1">
    <citation type="journal article" date="2021" name="ISME Commun">
        <title>Automated analysis of genomic sequences facilitates high-throughput and comprehensive description of bacteria.</title>
        <authorList>
            <person name="Hitch T.C.A."/>
        </authorList>
    </citation>
    <scope>NUCLEOTIDE SEQUENCE [LARGE SCALE GENOMIC DNA]</scope>
    <source>
        <strain evidence="2 3">Sanger_04</strain>
    </source>
</reference>
<sequence length="370" mass="41280">MGTFVIGFDLGNETSQICCWNEKSKEPVSVAVEPGTEKYRIPTETTESFLKKAMRLLKPYGKIHEAAAVVFSVEQADEQAVAELRRLAMQMIGIPESRIFVQSREESFCAYVLHQSREIWRHQAVLFACGGGELRSTVLNVNGRTIPVMARAEKEEKWQVSFGNYTDTEKDLALAGIARDIFGGRPVSSVFLVGEGFDGKWYEESLKILCGAGKRVFAGNNLFAKGACYRAMDELKNPEERAYVFLGEDKIPYNVGLRAPGAGRESLYTLLNAGTSWYEAKAECEALLLEEPVLEFILKPMQGNTTLRESMTLTGIPERPPRTTRLHIAVEFESVEKLRIEVRDLGFGELFPSSDLVWNEVVDLSQEGGA</sequence>
<feature type="domain" description="DUF5716" evidence="1">
    <location>
        <begin position="68"/>
        <end position="364"/>
    </location>
</feature>
<keyword evidence="3" id="KW-1185">Reference proteome</keyword>
<comment type="caution">
    <text evidence="2">The sequence shown here is derived from an EMBL/GenBank/DDBJ whole genome shotgun (WGS) entry which is preliminary data.</text>
</comment>
<dbReference type="Proteomes" id="UP001652461">
    <property type="component" value="Unassembled WGS sequence"/>
</dbReference>
<organism evidence="2 3">
    <name type="scientific">Laedolimicola ammoniilytica</name>
    <dbReference type="NCBI Taxonomy" id="2981771"/>
    <lineage>
        <taxon>Bacteria</taxon>
        <taxon>Bacillati</taxon>
        <taxon>Bacillota</taxon>
        <taxon>Clostridia</taxon>
        <taxon>Lachnospirales</taxon>
        <taxon>Lachnospiraceae</taxon>
        <taxon>Laedolimicola</taxon>
    </lineage>
</organism>